<feature type="domain" description="YjeF C-terminal" evidence="8">
    <location>
        <begin position="11"/>
        <end position="325"/>
    </location>
</feature>
<feature type="binding site" evidence="7">
    <location>
        <begin position="234"/>
        <end position="243"/>
    </location>
    <ligand>
        <name>ATP</name>
        <dbReference type="ChEBI" id="CHEBI:30616"/>
    </ligand>
</feature>
<protein>
    <recommendedName>
        <fullName evidence="7">ATP-dependent (S)-NAD(P)H-hydrate dehydratase</fullName>
        <ecNumber evidence="7">4.2.1.93</ecNumber>
    </recommendedName>
    <alternativeName>
        <fullName evidence="7">ATP-dependent NAD(P)HX dehydratase</fullName>
    </alternativeName>
</protein>
<keyword evidence="7" id="KW-0963">Cytoplasm</keyword>
<dbReference type="InParanoid" id="Q6CS26"/>
<dbReference type="SUPFAM" id="SSF53613">
    <property type="entry name" value="Ribokinase-like"/>
    <property type="match status" value="1"/>
</dbReference>
<gene>
    <name evidence="9" type="ORF">KLLA0_D04510g</name>
</gene>
<dbReference type="FunCoup" id="Q6CS26">
    <property type="interactions" value="190"/>
</dbReference>
<organism evidence="9 10">
    <name type="scientific">Kluyveromyces lactis (strain ATCC 8585 / CBS 2359 / DSM 70799 / NBRC 1267 / NRRL Y-1140 / WM37)</name>
    <name type="common">Yeast</name>
    <name type="synonym">Candida sphaerica</name>
    <dbReference type="NCBI Taxonomy" id="284590"/>
    <lineage>
        <taxon>Eukaryota</taxon>
        <taxon>Fungi</taxon>
        <taxon>Dikarya</taxon>
        <taxon>Ascomycota</taxon>
        <taxon>Saccharomycotina</taxon>
        <taxon>Saccharomycetes</taxon>
        <taxon>Saccharomycetales</taxon>
        <taxon>Saccharomycetaceae</taxon>
        <taxon>Kluyveromyces</taxon>
    </lineage>
</organism>
<dbReference type="EC" id="4.2.1.93" evidence="7"/>
<evidence type="ECO:0000256" key="4">
    <source>
        <dbReference type="ARBA" id="ARBA00023027"/>
    </source>
</evidence>
<dbReference type="GO" id="GO:0110051">
    <property type="term" value="P:metabolite repair"/>
    <property type="evidence" value="ECO:0007669"/>
    <property type="project" value="TreeGrafter"/>
</dbReference>
<keyword evidence="5 7" id="KW-0456">Lyase</keyword>
<proteinExistence type="inferred from homology"/>
<dbReference type="InterPro" id="IPR029056">
    <property type="entry name" value="Ribokinase-like"/>
</dbReference>
<dbReference type="Pfam" id="PF01256">
    <property type="entry name" value="Carb_kinase"/>
    <property type="match status" value="1"/>
</dbReference>
<dbReference type="GO" id="GO:0046496">
    <property type="term" value="P:nicotinamide nucleotide metabolic process"/>
    <property type="evidence" value="ECO:0007669"/>
    <property type="project" value="UniProtKB-UniRule"/>
</dbReference>
<keyword evidence="2 7" id="KW-0067">ATP-binding</keyword>
<dbReference type="InterPro" id="IPR017953">
    <property type="entry name" value="Carbohydrate_kinase_pred_CS"/>
</dbReference>
<accession>Q6CS26</accession>
<keyword evidence="3" id="KW-0521">NADP</keyword>
<dbReference type="GO" id="GO:0047453">
    <property type="term" value="F:ATP-dependent NAD(P)H-hydrate dehydratase activity"/>
    <property type="evidence" value="ECO:0007669"/>
    <property type="project" value="UniProtKB-UniRule"/>
</dbReference>
<name>Q6CS26_KLULA</name>
<evidence type="ECO:0000256" key="6">
    <source>
        <dbReference type="ARBA" id="ARBA00047472"/>
    </source>
</evidence>
<evidence type="ECO:0000313" key="10">
    <source>
        <dbReference type="Proteomes" id="UP000000598"/>
    </source>
</evidence>
<feature type="binding site" evidence="7">
    <location>
        <begin position="214"/>
        <end position="218"/>
    </location>
    <ligand>
        <name>ATP</name>
        <dbReference type="ChEBI" id="CHEBI:30616"/>
    </ligand>
</feature>
<evidence type="ECO:0000313" key="9">
    <source>
        <dbReference type="EMBL" id="CAH00359.1"/>
    </source>
</evidence>
<dbReference type="EMBL" id="CR382124">
    <property type="protein sequence ID" value="CAH00359.1"/>
    <property type="molecule type" value="Genomic_DNA"/>
</dbReference>
<dbReference type="GO" id="GO:0005524">
    <property type="term" value="F:ATP binding"/>
    <property type="evidence" value="ECO:0007669"/>
    <property type="project" value="UniProtKB-KW"/>
</dbReference>
<keyword evidence="7" id="KW-0597">Phosphoprotein</keyword>
<dbReference type="PROSITE" id="PS51383">
    <property type="entry name" value="YJEF_C_3"/>
    <property type="match status" value="1"/>
</dbReference>
<dbReference type="PaxDb" id="284590-Q6CS26"/>
<dbReference type="HAMAP" id="MF_01965">
    <property type="entry name" value="NADHX_dehydratase"/>
    <property type="match status" value="1"/>
</dbReference>
<dbReference type="Gene3D" id="3.40.1190.20">
    <property type="match status" value="1"/>
</dbReference>
<evidence type="ECO:0000256" key="1">
    <source>
        <dbReference type="ARBA" id="ARBA00022741"/>
    </source>
</evidence>
<dbReference type="AlphaFoldDB" id="Q6CS26"/>
<evidence type="ECO:0000256" key="3">
    <source>
        <dbReference type="ARBA" id="ARBA00022857"/>
    </source>
</evidence>
<keyword evidence="1 7" id="KW-0547">Nucleotide-binding</keyword>
<dbReference type="InterPro" id="IPR000631">
    <property type="entry name" value="CARKD"/>
</dbReference>
<evidence type="ECO:0000256" key="2">
    <source>
        <dbReference type="ARBA" id="ARBA00022840"/>
    </source>
</evidence>
<keyword evidence="10" id="KW-1185">Reference proteome</keyword>
<comment type="subcellular location">
    <subcellularLocation>
        <location evidence="7">Cytoplasm</location>
    </subcellularLocation>
</comment>
<comment type="catalytic activity">
    <reaction evidence="7">
        <text>(6S)-NADHX + ATP = ADP + phosphate + NADH + H(+)</text>
        <dbReference type="Rhea" id="RHEA:19017"/>
        <dbReference type="ChEBI" id="CHEBI:15378"/>
        <dbReference type="ChEBI" id="CHEBI:30616"/>
        <dbReference type="ChEBI" id="CHEBI:43474"/>
        <dbReference type="ChEBI" id="CHEBI:57945"/>
        <dbReference type="ChEBI" id="CHEBI:64074"/>
        <dbReference type="ChEBI" id="CHEBI:456216"/>
        <dbReference type="EC" id="4.2.1.93"/>
    </reaction>
</comment>
<comment type="catalytic activity">
    <reaction evidence="6 7">
        <text>(6S)-NADPHX + ATP = ADP + phosphate + NADPH + H(+)</text>
        <dbReference type="Rhea" id="RHEA:32231"/>
        <dbReference type="ChEBI" id="CHEBI:15378"/>
        <dbReference type="ChEBI" id="CHEBI:30616"/>
        <dbReference type="ChEBI" id="CHEBI:43474"/>
        <dbReference type="ChEBI" id="CHEBI:57783"/>
        <dbReference type="ChEBI" id="CHEBI:64076"/>
        <dbReference type="ChEBI" id="CHEBI:456216"/>
        <dbReference type="EC" id="4.2.1.93"/>
    </reaction>
</comment>
<feature type="binding site" evidence="7">
    <location>
        <position position="119"/>
    </location>
    <ligand>
        <name>(6S)-NADPHX</name>
        <dbReference type="ChEBI" id="CHEBI:64076"/>
    </ligand>
</feature>
<reference evidence="9 10" key="1">
    <citation type="journal article" date="2004" name="Nature">
        <title>Genome evolution in yeasts.</title>
        <authorList>
            <consortium name="Genolevures"/>
            <person name="Dujon B."/>
            <person name="Sherman D."/>
            <person name="Fischer G."/>
            <person name="Durrens P."/>
            <person name="Casaregola S."/>
            <person name="Lafontaine I."/>
            <person name="de Montigny J."/>
            <person name="Marck C."/>
            <person name="Neuveglise C."/>
            <person name="Talla E."/>
            <person name="Goffard N."/>
            <person name="Frangeul L."/>
            <person name="Aigle M."/>
            <person name="Anthouard V."/>
            <person name="Babour A."/>
            <person name="Barbe V."/>
            <person name="Barnay S."/>
            <person name="Blanchin S."/>
            <person name="Beckerich J.M."/>
            <person name="Beyne E."/>
            <person name="Bleykasten C."/>
            <person name="Boisrame A."/>
            <person name="Boyer J."/>
            <person name="Cattolico L."/>
            <person name="Confanioleri F."/>
            <person name="de Daruvar A."/>
            <person name="Despons L."/>
            <person name="Fabre E."/>
            <person name="Fairhead C."/>
            <person name="Ferry-Dumazet H."/>
            <person name="Groppi A."/>
            <person name="Hantraye F."/>
            <person name="Hennequin C."/>
            <person name="Jauniaux N."/>
            <person name="Joyet P."/>
            <person name="Kachouri R."/>
            <person name="Kerrest A."/>
            <person name="Koszul R."/>
            <person name="Lemaire M."/>
            <person name="Lesur I."/>
            <person name="Ma L."/>
            <person name="Muller H."/>
            <person name="Nicaud J.M."/>
            <person name="Nikolski M."/>
            <person name="Oztas S."/>
            <person name="Ozier-Kalogeropoulos O."/>
            <person name="Pellenz S."/>
            <person name="Potier S."/>
            <person name="Richard G.F."/>
            <person name="Straub M.L."/>
            <person name="Suleau A."/>
            <person name="Swennene D."/>
            <person name="Tekaia F."/>
            <person name="Wesolowski-Louvel M."/>
            <person name="Westhof E."/>
            <person name="Wirth B."/>
            <person name="Zeniou-Meyer M."/>
            <person name="Zivanovic I."/>
            <person name="Bolotin-Fukuhara M."/>
            <person name="Thierry A."/>
            <person name="Bouchier C."/>
            <person name="Caudron B."/>
            <person name="Scarpelli C."/>
            <person name="Gaillardin C."/>
            <person name="Weissenbach J."/>
            <person name="Wincker P."/>
            <person name="Souciet J.L."/>
        </authorList>
    </citation>
    <scope>NUCLEOTIDE SEQUENCE [LARGE SCALE GENOMIC DNA]</scope>
    <source>
        <strain evidence="10">ATCC 8585 / CBS 2359 / DSM 70799 / NBRC 1267 / NRRL Y-1140 / WM37</strain>
    </source>
</reference>
<dbReference type="PROSITE" id="PS01050">
    <property type="entry name" value="YJEF_C_2"/>
    <property type="match status" value="1"/>
</dbReference>
<dbReference type="eggNOG" id="KOG3974">
    <property type="taxonomic scope" value="Eukaryota"/>
</dbReference>
<feature type="binding site" evidence="7">
    <location>
        <position position="244"/>
    </location>
    <ligand>
        <name>(6S)-NADPHX</name>
        <dbReference type="ChEBI" id="CHEBI:64076"/>
    </ligand>
</feature>
<dbReference type="KEGG" id="kla:KLLA0_D04510g"/>
<evidence type="ECO:0000256" key="7">
    <source>
        <dbReference type="HAMAP-Rule" id="MF_03157"/>
    </source>
</evidence>
<comment type="function">
    <text evidence="7">Catalyzes the dehydration of the S-form of NAD(P)HX at the expense of ATP, which is converted to ADP. Together with NAD(P)HX epimerase, which catalyzes the epimerization of the S- and R-forms, the enzyme allows the repair of both epimers of NAD(P)HX, a damaged form of NAD(P)H that is a result of enzymatic or heat-dependent hydration.</text>
</comment>
<comment type="cofactor">
    <cofactor evidence="7">
        <name>Mg(2+)</name>
        <dbReference type="ChEBI" id="CHEBI:18420"/>
    </cofactor>
</comment>
<dbReference type="NCBIfam" id="TIGR00196">
    <property type="entry name" value="yjeF_cterm"/>
    <property type="match status" value="1"/>
</dbReference>
<comment type="similarity">
    <text evidence="7">Belongs to the NnrD/CARKD family.</text>
</comment>
<feature type="binding site" evidence="7">
    <location>
        <begin position="184"/>
        <end position="190"/>
    </location>
    <ligand>
        <name>(6S)-NADPHX</name>
        <dbReference type="ChEBI" id="CHEBI:64076"/>
    </ligand>
</feature>
<dbReference type="OMA" id="IMNSIPH"/>
<dbReference type="Proteomes" id="UP000000598">
    <property type="component" value="Chromosome D"/>
</dbReference>
<dbReference type="CDD" id="cd01171">
    <property type="entry name" value="YXKO-related"/>
    <property type="match status" value="1"/>
</dbReference>
<dbReference type="STRING" id="284590.Q6CS26"/>
<sequence>MLGLKSHHKELIKLSRNCVPKLTPQLYKGQCGKICVVGGCEEYTGAPYFSAHAASIFGSDLVYLLCEKRAGLPIKGYSPNLMVHPYLGDTYSSTHGFQFEFEKVASVVQRCHVLVVGPGLGRDEQIMQEVLQLVEEAPSLGDDNDRCLVLDADGLFLLASENHTERMQKALKGYGDNRVVITPNAVELKRIMNALNVDSVEKVSEKLGCITVAKGQNDIIVNSQGERWENDVQGSMKRCGGQGDTLTGIIATMFGFSRAVHDFKLETIVEEGNGENLPWSKMAMLSCFIGSTATRMASRAAYDKVGRQLQTTDMNNMVGEVFNELYPPSQ</sequence>
<evidence type="ECO:0000259" key="8">
    <source>
        <dbReference type="PROSITE" id="PS51383"/>
    </source>
</evidence>
<keyword evidence="4 7" id="KW-0520">NAD</keyword>
<dbReference type="HOGENOM" id="CLU_030651_3_0_1"/>
<dbReference type="GO" id="GO:0005737">
    <property type="term" value="C:cytoplasm"/>
    <property type="evidence" value="ECO:0007669"/>
    <property type="project" value="UniProtKB-SubCell"/>
</dbReference>
<dbReference type="PANTHER" id="PTHR12592:SF0">
    <property type="entry name" value="ATP-DEPENDENT (S)-NAD(P)H-HYDRATE DEHYDRATASE"/>
    <property type="match status" value="1"/>
</dbReference>
<dbReference type="PANTHER" id="PTHR12592">
    <property type="entry name" value="ATP-DEPENDENT (S)-NAD(P)H-HYDRATE DEHYDRATASE FAMILY MEMBER"/>
    <property type="match status" value="1"/>
</dbReference>
<evidence type="ECO:0000256" key="5">
    <source>
        <dbReference type="ARBA" id="ARBA00023239"/>
    </source>
</evidence>